<dbReference type="InterPro" id="IPR036291">
    <property type="entry name" value="NAD(P)-bd_dom_sf"/>
</dbReference>
<gene>
    <name evidence="3" type="ORF">LTR36_003449</name>
</gene>
<proteinExistence type="inferred from homology"/>
<evidence type="ECO:0000313" key="4">
    <source>
        <dbReference type="Proteomes" id="UP001324427"/>
    </source>
</evidence>
<dbReference type="Gene3D" id="3.40.50.720">
    <property type="entry name" value="NAD(P)-binding Rossmann-like Domain"/>
    <property type="match status" value="1"/>
</dbReference>
<comment type="caution">
    <text evidence="3">The sequence shown here is derived from an EMBL/GenBank/DDBJ whole genome shotgun (WGS) entry which is preliminary data.</text>
</comment>
<comment type="similarity">
    <text evidence="1">Belongs to the short-chain dehydrogenases/reductases (SDR) family.</text>
</comment>
<sequence length="136" mass="14556">MPKTLNPVQDIVDLSGKQTQKAHTVILPLGLNFLNSVRKCAAEFDRKSKRLDILFLKAGVSMTASKLTKGGYEAQVGVNHMSPALLSQLVSPKVLETTSREPGADVRITVASSEAAHVFGPKTGRAQRTCRNAGNA</sequence>
<evidence type="ECO:0000256" key="2">
    <source>
        <dbReference type="ARBA" id="ARBA00023002"/>
    </source>
</evidence>
<reference evidence="3 4" key="1">
    <citation type="submission" date="2021-11" db="EMBL/GenBank/DDBJ databases">
        <title>Black yeast isolated from Biological Soil Crust.</title>
        <authorList>
            <person name="Kurbessoian T."/>
        </authorList>
    </citation>
    <scope>NUCLEOTIDE SEQUENCE [LARGE SCALE GENOMIC DNA]</scope>
    <source>
        <strain evidence="3 4">CCFEE 5522</strain>
    </source>
</reference>
<organism evidence="3 4">
    <name type="scientific">Oleoguttula mirabilis</name>
    <dbReference type="NCBI Taxonomy" id="1507867"/>
    <lineage>
        <taxon>Eukaryota</taxon>
        <taxon>Fungi</taxon>
        <taxon>Dikarya</taxon>
        <taxon>Ascomycota</taxon>
        <taxon>Pezizomycotina</taxon>
        <taxon>Dothideomycetes</taxon>
        <taxon>Dothideomycetidae</taxon>
        <taxon>Mycosphaerellales</taxon>
        <taxon>Teratosphaeriaceae</taxon>
        <taxon>Oleoguttula</taxon>
    </lineage>
</organism>
<evidence type="ECO:0000313" key="3">
    <source>
        <dbReference type="EMBL" id="KAK4545269.1"/>
    </source>
</evidence>
<dbReference type="AlphaFoldDB" id="A0AAV9JJU0"/>
<dbReference type="SUPFAM" id="SSF51735">
    <property type="entry name" value="NAD(P)-binding Rossmann-fold domains"/>
    <property type="match status" value="1"/>
</dbReference>
<dbReference type="PANTHER" id="PTHR24320:SF148">
    <property type="entry name" value="NAD(P)-BINDING ROSSMANN-FOLD SUPERFAMILY PROTEIN"/>
    <property type="match status" value="1"/>
</dbReference>
<dbReference type="GO" id="GO:0016491">
    <property type="term" value="F:oxidoreductase activity"/>
    <property type="evidence" value="ECO:0007669"/>
    <property type="project" value="UniProtKB-KW"/>
</dbReference>
<dbReference type="EMBL" id="JAVFHQ010000020">
    <property type="protein sequence ID" value="KAK4545269.1"/>
    <property type="molecule type" value="Genomic_DNA"/>
</dbReference>
<keyword evidence="2" id="KW-0560">Oxidoreductase</keyword>
<name>A0AAV9JJU0_9PEZI</name>
<dbReference type="Proteomes" id="UP001324427">
    <property type="component" value="Unassembled WGS sequence"/>
</dbReference>
<keyword evidence="4" id="KW-1185">Reference proteome</keyword>
<evidence type="ECO:0000256" key="1">
    <source>
        <dbReference type="ARBA" id="ARBA00006484"/>
    </source>
</evidence>
<protein>
    <submittedName>
        <fullName evidence="3">Uncharacterized protein</fullName>
    </submittedName>
</protein>
<accession>A0AAV9JJU0</accession>
<dbReference type="PANTHER" id="PTHR24320">
    <property type="entry name" value="RETINOL DEHYDROGENASE"/>
    <property type="match status" value="1"/>
</dbReference>